<dbReference type="Proteomes" id="UP000177187">
    <property type="component" value="Unassembled WGS sequence"/>
</dbReference>
<reference evidence="7 8" key="1">
    <citation type="journal article" date="2016" name="Nat. Commun.">
        <title>Thousands of microbial genomes shed light on interconnected biogeochemical processes in an aquifer system.</title>
        <authorList>
            <person name="Anantharaman K."/>
            <person name="Brown C.T."/>
            <person name="Hug L.A."/>
            <person name="Sharon I."/>
            <person name="Castelle C.J."/>
            <person name="Probst A.J."/>
            <person name="Thomas B.C."/>
            <person name="Singh A."/>
            <person name="Wilkins M.J."/>
            <person name="Karaoz U."/>
            <person name="Brodie E.L."/>
            <person name="Williams K.H."/>
            <person name="Hubbard S.S."/>
            <person name="Banfield J.F."/>
        </authorList>
    </citation>
    <scope>NUCLEOTIDE SEQUENCE [LARGE SCALE GENOMIC DNA]</scope>
</reference>
<evidence type="ECO:0000259" key="6">
    <source>
        <dbReference type="PROSITE" id="PS51918"/>
    </source>
</evidence>
<dbReference type="AlphaFoldDB" id="A0A1F5F3B6"/>
<dbReference type="SFLD" id="SFLDS00029">
    <property type="entry name" value="Radical_SAM"/>
    <property type="match status" value="1"/>
</dbReference>
<dbReference type="GO" id="GO:0046872">
    <property type="term" value="F:metal ion binding"/>
    <property type="evidence" value="ECO:0007669"/>
    <property type="project" value="UniProtKB-KW"/>
</dbReference>
<dbReference type="InterPro" id="IPR007197">
    <property type="entry name" value="rSAM"/>
</dbReference>
<dbReference type="SMART" id="SM00729">
    <property type="entry name" value="Elp3"/>
    <property type="match status" value="1"/>
</dbReference>
<evidence type="ECO:0000256" key="2">
    <source>
        <dbReference type="ARBA" id="ARBA00022691"/>
    </source>
</evidence>
<sequence length="306" mass="35362">MDRTVLGPGENAVAEIFGHKVPDDQIQHPLSIGNLSINQGKIKLLNVAILYTRHGCPFNCSFCQAAAFGGGHTFNINEESIEDVLRRLRTMGIKYIALYDETFGIDPVSSDRITLLFAKYRFRWFAMSRASILLHNLDTWCERGMISNCIGVEVVSQQALDTINKKQKVEEITEFARKTKEKGRIYRMINYIIGHENMDEADTLRDVRRLAEMDFEVIAISILTPFPNTPLWDYTESTYGIFDHDYRHYNTEHLVWNHPYITPERMRSLHREAHQILNKPLNMAGRIFSRLILPQRQSTRLALDMG</sequence>
<feature type="domain" description="Radical SAM core" evidence="6">
    <location>
        <begin position="37"/>
        <end position="264"/>
    </location>
</feature>
<dbReference type="Gene3D" id="3.80.30.20">
    <property type="entry name" value="tm_1862 like domain"/>
    <property type="match status" value="1"/>
</dbReference>
<dbReference type="InterPro" id="IPR023404">
    <property type="entry name" value="rSAM_horseshoe"/>
</dbReference>
<dbReference type="CDD" id="cd01335">
    <property type="entry name" value="Radical_SAM"/>
    <property type="match status" value="1"/>
</dbReference>
<dbReference type="Pfam" id="PF04055">
    <property type="entry name" value="Radical_SAM"/>
    <property type="match status" value="1"/>
</dbReference>
<organism evidence="7 8">
    <name type="scientific">Candidatus Coatesbacteria bacterium RBG_13_66_14</name>
    <dbReference type="NCBI Taxonomy" id="1817816"/>
    <lineage>
        <taxon>Bacteria</taxon>
        <taxon>Candidatus Coatesiibacteriota</taxon>
    </lineage>
</organism>
<gene>
    <name evidence="7" type="ORF">A2Y64_04890</name>
</gene>
<dbReference type="SFLD" id="SFLDG01082">
    <property type="entry name" value="B12-binding_domain_containing"/>
    <property type="match status" value="1"/>
</dbReference>
<evidence type="ECO:0000256" key="4">
    <source>
        <dbReference type="ARBA" id="ARBA00023004"/>
    </source>
</evidence>
<evidence type="ECO:0000256" key="3">
    <source>
        <dbReference type="ARBA" id="ARBA00022723"/>
    </source>
</evidence>
<evidence type="ECO:0000256" key="1">
    <source>
        <dbReference type="ARBA" id="ARBA00001966"/>
    </source>
</evidence>
<keyword evidence="3" id="KW-0479">Metal-binding</keyword>
<accession>A0A1F5F3B6</accession>
<dbReference type="InterPro" id="IPR051198">
    <property type="entry name" value="BchE-like"/>
</dbReference>
<dbReference type="GO" id="GO:0051536">
    <property type="term" value="F:iron-sulfur cluster binding"/>
    <property type="evidence" value="ECO:0007669"/>
    <property type="project" value="UniProtKB-KW"/>
</dbReference>
<dbReference type="InterPro" id="IPR006638">
    <property type="entry name" value="Elp3/MiaA/NifB-like_rSAM"/>
</dbReference>
<comment type="caution">
    <text evidence="7">The sequence shown here is derived from an EMBL/GenBank/DDBJ whole genome shotgun (WGS) entry which is preliminary data.</text>
</comment>
<evidence type="ECO:0000256" key="5">
    <source>
        <dbReference type="ARBA" id="ARBA00023014"/>
    </source>
</evidence>
<evidence type="ECO:0000313" key="7">
    <source>
        <dbReference type="EMBL" id="OGD74157.1"/>
    </source>
</evidence>
<evidence type="ECO:0000313" key="8">
    <source>
        <dbReference type="Proteomes" id="UP000177187"/>
    </source>
</evidence>
<keyword evidence="4" id="KW-0408">Iron</keyword>
<comment type="cofactor">
    <cofactor evidence="1">
        <name>[4Fe-4S] cluster</name>
        <dbReference type="ChEBI" id="CHEBI:49883"/>
    </cofactor>
</comment>
<dbReference type="GO" id="GO:0003824">
    <property type="term" value="F:catalytic activity"/>
    <property type="evidence" value="ECO:0007669"/>
    <property type="project" value="InterPro"/>
</dbReference>
<keyword evidence="2" id="KW-0949">S-adenosyl-L-methionine</keyword>
<dbReference type="InterPro" id="IPR058240">
    <property type="entry name" value="rSAM_sf"/>
</dbReference>
<dbReference type="PROSITE" id="PS51918">
    <property type="entry name" value="RADICAL_SAM"/>
    <property type="match status" value="1"/>
</dbReference>
<protein>
    <recommendedName>
        <fullName evidence="6">Radical SAM core domain-containing protein</fullName>
    </recommendedName>
</protein>
<proteinExistence type="predicted"/>
<dbReference type="PANTHER" id="PTHR43409">
    <property type="entry name" value="ANAEROBIC MAGNESIUM-PROTOPORPHYRIN IX MONOMETHYL ESTER CYCLASE-RELATED"/>
    <property type="match status" value="1"/>
</dbReference>
<dbReference type="SUPFAM" id="SSF102114">
    <property type="entry name" value="Radical SAM enzymes"/>
    <property type="match status" value="1"/>
</dbReference>
<dbReference type="EMBL" id="MFAF01000106">
    <property type="protein sequence ID" value="OGD74157.1"/>
    <property type="molecule type" value="Genomic_DNA"/>
</dbReference>
<name>A0A1F5F3B6_9BACT</name>
<keyword evidence="5" id="KW-0411">Iron-sulfur</keyword>
<dbReference type="PANTHER" id="PTHR43409:SF7">
    <property type="entry name" value="BLL1977 PROTEIN"/>
    <property type="match status" value="1"/>
</dbReference>
<dbReference type="STRING" id="1817816.A2Y64_04890"/>
<dbReference type="GO" id="GO:0005829">
    <property type="term" value="C:cytosol"/>
    <property type="evidence" value="ECO:0007669"/>
    <property type="project" value="TreeGrafter"/>
</dbReference>